<organism evidence="4 5">
    <name type="scientific">Bordetella genomosp. 8</name>
    <dbReference type="NCBI Taxonomy" id="1416806"/>
    <lineage>
        <taxon>Bacteria</taxon>
        <taxon>Pseudomonadati</taxon>
        <taxon>Pseudomonadota</taxon>
        <taxon>Betaproteobacteria</taxon>
        <taxon>Burkholderiales</taxon>
        <taxon>Alcaligenaceae</taxon>
        <taxon>Bordetella</taxon>
    </lineage>
</organism>
<dbReference type="InterPro" id="IPR032710">
    <property type="entry name" value="NTF2-like_dom_sf"/>
</dbReference>
<evidence type="ECO:0000313" key="5">
    <source>
        <dbReference type="Proteomes" id="UP000194151"/>
    </source>
</evidence>
<dbReference type="AlphaFoldDB" id="A0A1W6YNT0"/>
<name>A0A1W6YNT0_9BORD</name>
<dbReference type="PANTHER" id="PTHR33747">
    <property type="entry name" value="UPF0225 PROTEIN SCO1677"/>
    <property type="match status" value="1"/>
</dbReference>
<keyword evidence="5" id="KW-1185">Reference proteome</keyword>
<dbReference type="RefSeq" id="WP_086066118.1">
    <property type="nucleotide sequence ID" value="NZ_CP021108.1"/>
</dbReference>
<dbReference type="InterPro" id="IPR048469">
    <property type="entry name" value="YchJ-like_M"/>
</dbReference>
<dbReference type="SUPFAM" id="SSF54427">
    <property type="entry name" value="NTF2-like"/>
    <property type="match status" value="1"/>
</dbReference>
<evidence type="ECO:0000259" key="3">
    <source>
        <dbReference type="Pfam" id="PF17775"/>
    </source>
</evidence>
<comment type="similarity">
    <text evidence="1 2">Belongs to the UPF0225 family.</text>
</comment>
<dbReference type="Pfam" id="PF02810">
    <property type="entry name" value="SEC-C"/>
    <property type="match status" value="1"/>
</dbReference>
<accession>A0A1W6YNT0</accession>
<evidence type="ECO:0000256" key="2">
    <source>
        <dbReference type="HAMAP-Rule" id="MF_00612"/>
    </source>
</evidence>
<evidence type="ECO:0000256" key="1">
    <source>
        <dbReference type="ARBA" id="ARBA00010839"/>
    </source>
</evidence>
<reference evidence="4 5" key="1">
    <citation type="submission" date="2017-05" db="EMBL/GenBank/DDBJ databases">
        <title>Complete and WGS of Bordetella genogroups.</title>
        <authorList>
            <person name="Spilker T."/>
            <person name="LiPuma J."/>
        </authorList>
    </citation>
    <scope>NUCLEOTIDE SEQUENCE [LARGE SCALE GENOMIC DNA]</scope>
    <source>
        <strain evidence="4 5">AU19157</strain>
    </source>
</reference>
<protein>
    <recommendedName>
        <fullName evidence="2">UPF0225 protein CAL12_19330</fullName>
    </recommendedName>
</protein>
<dbReference type="OrthoDB" id="21421at2"/>
<dbReference type="PANTHER" id="PTHR33747:SF1">
    <property type="entry name" value="ADENYLATE CYCLASE-ASSOCIATED CAP C-TERMINAL DOMAIN-CONTAINING PROTEIN"/>
    <property type="match status" value="1"/>
</dbReference>
<sequence>MEQYVADPVKSCPCGTGKPYAACCGQWHHGSRHLQAPTAEALMRSRYSAYVLDLVDYVRDTWHPDTRPPRIEPNPAGLKWLGLEVKRHVVQDERHALVEFVARSRLQGKGQRMHEVSRFVRENGVWLYVDVDGDVDGGAGKA</sequence>
<dbReference type="EMBL" id="CP021108">
    <property type="protein sequence ID" value="ARP82760.1"/>
    <property type="molecule type" value="Genomic_DNA"/>
</dbReference>
<dbReference type="KEGG" id="bgv:CAL12_19330"/>
<dbReference type="Proteomes" id="UP000194151">
    <property type="component" value="Chromosome"/>
</dbReference>
<evidence type="ECO:0000313" key="4">
    <source>
        <dbReference type="EMBL" id="ARP82760.1"/>
    </source>
</evidence>
<feature type="domain" description="YchJ-like middle NTF2-like" evidence="3">
    <location>
        <begin position="38"/>
        <end position="130"/>
    </location>
</feature>
<dbReference type="InterPro" id="IPR004027">
    <property type="entry name" value="SEC_C_motif"/>
</dbReference>
<dbReference type="Pfam" id="PF17775">
    <property type="entry name" value="YchJ_M-like"/>
    <property type="match status" value="1"/>
</dbReference>
<gene>
    <name evidence="4" type="ORF">CAL12_19330</name>
</gene>
<proteinExistence type="inferred from homology"/>
<dbReference type="Gene3D" id="3.10.450.50">
    <property type="match status" value="1"/>
</dbReference>
<dbReference type="HAMAP" id="MF_00612">
    <property type="entry name" value="UPF0225"/>
    <property type="match status" value="1"/>
</dbReference>
<dbReference type="InterPro" id="IPR023006">
    <property type="entry name" value="YchJ-like"/>
</dbReference>
<dbReference type="STRING" id="1416806.CAL12_19330"/>